<keyword evidence="3" id="KW-1185">Reference proteome</keyword>
<dbReference type="PANTHER" id="PTHR35604">
    <property type="entry name" value="TRANSPOSASE INSH FOR INSERTION SEQUENCE ELEMENT IS5A-RELATED"/>
    <property type="match status" value="1"/>
</dbReference>
<name>A0A7X4KN26_9BURK</name>
<dbReference type="PANTHER" id="PTHR35604:SF2">
    <property type="entry name" value="TRANSPOSASE INSH FOR INSERTION SEQUENCE ELEMENT IS5A-RELATED"/>
    <property type="match status" value="1"/>
</dbReference>
<sequence>PENIGTSVTWHVAMKRSKRKALPNNKLGRLKEKLEHLKASVRAKVEHPFHVIKNLFRHRKTRYRGLAKNTAQLFTLFAFANLVLAGRRFTITESRSPS</sequence>
<feature type="non-terminal residue" evidence="2">
    <location>
        <position position="1"/>
    </location>
</feature>
<dbReference type="RefSeq" id="WP_229202146.1">
    <property type="nucleotide sequence ID" value="NZ_WWCU01000008.1"/>
</dbReference>
<dbReference type="Pfam" id="PF01609">
    <property type="entry name" value="DDE_Tnp_1"/>
    <property type="match status" value="1"/>
</dbReference>
<evidence type="ECO:0000313" key="3">
    <source>
        <dbReference type="Proteomes" id="UP000450676"/>
    </source>
</evidence>
<proteinExistence type="predicted"/>
<gene>
    <name evidence="2" type="ORF">GTP77_10240</name>
</gene>
<dbReference type="GO" id="GO:0004803">
    <property type="term" value="F:transposase activity"/>
    <property type="evidence" value="ECO:0007669"/>
    <property type="project" value="InterPro"/>
</dbReference>
<dbReference type="GO" id="GO:0003677">
    <property type="term" value="F:DNA binding"/>
    <property type="evidence" value="ECO:0007669"/>
    <property type="project" value="InterPro"/>
</dbReference>
<dbReference type="AlphaFoldDB" id="A0A7X4KN26"/>
<comment type="caution">
    <text evidence="2">The sequence shown here is derived from an EMBL/GenBank/DDBJ whole genome shotgun (WGS) entry which is preliminary data.</text>
</comment>
<organism evidence="2 3">
    <name type="scientific">Pseudoduganella aquatica</name>
    <dbReference type="NCBI Taxonomy" id="2660641"/>
    <lineage>
        <taxon>Bacteria</taxon>
        <taxon>Pseudomonadati</taxon>
        <taxon>Pseudomonadota</taxon>
        <taxon>Betaproteobacteria</taxon>
        <taxon>Burkholderiales</taxon>
        <taxon>Oxalobacteraceae</taxon>
        <taxon>Telluria group</taxon>
        <taxon>Pseudoduganella</taxon>
    </lineage>
</organism>
<dbReference type="EMBL" id="WWCU01000008">
    <property type="protein sequence ID" value="MYN07721.1"/>
    <property type="molecule type" value="Genomic_DNA"/>
</dbReference>
<evidence type="ECO:0000313" key="2">
    <source>
        <dbReference type="EMBL" id="MYN07721.1"/>
    </source>
</evidence>
<evidence type="ECO:0000259" key="1">
    <source>
        <dbReference type="Pfam" id="PF01609"/>
    </source>
</evidence>
<reference evidence="2 3" key="1">
    <citation type="submission" date="2019-12" db="EMBL/GenBank/DDBJ databases">
        <title>Novel species isolated from a subtropical stream in China.</title>
        <authorList>
            <person name="Lu H."/>
        </authorList>
    </citation>
    <scope>NUCLEOTIDE SEQUENCE [LARGE SCALE GENOMIC DNA]</scope>
    <source>
        <strain evidence="2 3">FT127W</strain>
    </source>
</reference>
<feature type="domain" description="Transposase IS4-like" evidence="1">
    <location>
        <begin position="15"/>
        <end position="82"/>
    </location>
</feature>
<dbReference type="GO" id="GO:0006313">
    <property type="term" value="P:DNA transposition"/>
    <property type="evidence" value="ECO:0007669"/>
    <property type="project" value="InterPro"/>
</dbReference>
<protein>
    <submittedName>
        <fullName evidence="2">Transposase</fullName>
    </submittedName>
</protein>
<dbReference type="Proteomes" id="UP000450676">
    <property type="component" value="Unassembled WGS sequence"/>
</dbReference>
<accession>A0A7X4KN26</accession>
<dbReference type="InterPro" id="IPR002559">
    <property type="entry name" value="Transposase_11"/>
</dbReference>